<evidence type="ECO:0000256" key="2">
    <source>
        <dbReference type="SAM" id="Phobius"/>
    </source>
</evidence>
<name>A0A8J2PEM4_9HEXA</name>
<feature type="transmembrane region" description="Helical" evidence="2">
    <location>
        <begin position="237"/>
        <end position="260"/>
    </location>
</feature>
<protein>
    <submittedName>
        <fullName evidence="3">Uncharacterized protein</fullName>
    </submittedName>
</protein>
<reference evidence="3" key="1">
    <citation type="submission" date="2021-06" db="EMBL/GenBank/DDBJ databases">
        <authorList>
            <person name="Hodson N. C."/>
            <person name="Mongue J. A."/>
            <person name="Jaron S. K."/>
        </authorList>
    </citation>
    <scope>NUCLEOTIDE SEQUENCE</scope>
</reference>
<evidence type="ECO:0000313" key="4">
    <source>
        <dbReference type="Proteomes" id="UP000708208"/>
    </source>
</evidence>
<feature type="region of interest" description="Disordered" evidence="1">
    <location>
        <begin position="209"/>
        <end position="231"/>
    </location>
</feature>
<keyword evidence="4" id="KW-1185">Reference proteome</keyword>
<accession>A0A8J2PEM4</accession>
<organism evidence="3 4">
    <name type="scientific">Allacma fusca</name>
    <dbReference type="NCBI Taxonomy" id="39272"/>
    <lineage>
        <taxon>Eukaryota</taxon>
        <taxon>Metazoa</taxon>
        <taxon>Ecdysozoa</taxon>
        <taxon>Arthropoda</taxon>
        <taxon>Hexapoda</taxon>
        <taxon>Collembola</taxon>
        <taxon>Symphypleona</taxon>
        <taxon>Sminthuridae</taxon>
        <taxon>Allacma</taxon>
    </lineage>
</organism>
<evidence type="ECO:0000256" key="1">
    <source>
        <dbReference type="SAM" id="MobiDB-lite"/>
    </source>
</evidence>
<keyword evidence="2" id="KW-0812">Transmembrane</keyword>
<keyword evidence="2" id="KW-0472">Membrane</keyword>
<dbReference type="EMBL" id="CAJVCH010489106">
    <property type="protein sequence ID" value="CAG7820752.1"/>
    <property type="molecule type" value="Genomic_DNA"/>
</dbReference>
<comment type="caution">
    <text evidence="3">The sequence shown here is derived from an EMBL/GenBank/DDBJ whole genome shotgun (WGS) entry which is preliminary data.</text>
</comment>
<proteinExistence type="predicted"/>
<dbReference type="Proteomes" id="UP000708208">
    <property type="component" value="Unassembled WGS sequence"/>
</dbReference>
<dbReference type="AlphaFoldDB" id="A0A8J2PEM4"/>
<keyword evidence="2" id="KW-1133">Transmembrane helix</keyword>
<evidence type="ECO:0000313" key="3">
    <source>
        <dbReference type="EMBL" id="CAG7820752.1"/>
    </source>
</evidence>
<sequence length="262" mass="29076">MSLRHLTTPPFEKDNLGKSGVLYSYVGQVLLSKEYDGVWCGHWLSFPDSKIAAKYGFALDSLNQQLLQHITDLRIETPETNLFGDEDQTSLYFNGKICENRATIEVSEGPLLTVWHCCSAVPFDDVYVVAAVIIPEPETYRNVSMSLRNFTTPLFDKNNPGMSGVLYSYEEPGHLSSAEAPLTILWEDTIISGGNRIVRRHECKLHAIPSNQTTDTVPPNEAGSTSPESSTTESSALTFYAVNKLFFLVSFLVVACIIIVEN</sequence>
<gene>
    <name evidence="3" type="ORF">AFUS01_LOCUS31126</name>
</gene>